<dbReference type="PANTHER" id="PTHR44169">
    <property type="entry name" value="NADPH-DEPENDENT 1-ACYLDIHYDROXYACETONE PHOSPHATE REDUCTASE"/>
    <property type="match status" value="1"/>
</dbReference>
<dbReference type="OrthoDB" id="1933717at2759"/>
<dbReference type="GO" id="GO:0005783">
    <property type="term" value="C:endoplasmic reticulum"/>
    <property type="evidence" value="ECO:0007669"/>
    <property type="project" value="TreeGrafter"/>
</dbReference>
<dbReference type="GO" id="GO:0006654">
    <property type="term" value="P:phosphatidic acid biosynthetic process"/>
    <property type="evidence" value="ECO:0007669"/>
    <property type="project" value="TreeGrafter"/>
</dbReference>
<dbReference type="EMBL" id="JAEVFJ010000004">
    <property type="protein sequence ID" value="KAH8105311.1"/>
    <property type="molecule type" value="Genomic_DNA"/>
</dbReference>
<evidence type="ECO:0000313" key="4">
    <source>
        <dbReference type="EMBL" id="KAH8105311.1"/>
    </source>
</evidence>
<evidence type="ECO:0000313" key="5">
    <source>
        <dbReference type="Proteomes" id="UP000813824"/>
    </source>
</evidence>
<dbReference type="PRINTS" id="PR00080">
    <property type="entry name" value="SDRFAMILY"/>
</dbReference>
<evidence type="ECO:0000256" key="1">
    <source>
        <dbReference type="ARBA" id="ARBA00006484"/>
    </source>
</evidence>
<proteinExistence type="inferred from homology"/>
<dbReference type="InterPro" id="IPR002347">
    <property type="entry name" value="SDR_fam"/>
</dbReference>
<dbReference type="PRINTS" id="PR00081">
    <property type="entry name" value="GDHRDH"/>
</dbReference>
<evidence type="ECO:0000256" key="3">
    <source>
        <dbReference type="RuleBase" id="RU000363"/>
    </source>
</evidence>
<dbReference type="InterPro" id="IPR036291">
    <property type="entry name" value="NAD(P)-bd_dom_sf"/>
</dbReference>
<accession>A0A8K0XT74</accession>
<dbReference type="GO" id="GO:0004806">
    <property type="term" value="F:triacylglycerol lipase activity"/>
    <property type="evidence" value="ECO:0007669"/>
    <property type="project" value="TreeGrafter"/>
</dbReference>
<dbReference type="Pfam" id="PF00106">
    <property type="entry name" value="adh_short"/>
    <property type="match status" value="1"/>
</dbReference>
<reference evidence="4" key="1">
    <citation type="journal article" date="2021" name="New Phytol.">
        <title>Evolutionary innovations through gain and loss of genes in the ectomycorrhizal Boletales.</title>
        <authorList>
            <person name="Wu G."/>
            <person name="Miyauchi S."/>
            <person name="Morin E."/>
            <person name="Kuo A."/>
            <person name="Drula E."/>
            <person name="Varga T."/>
            <person name="Kohler A."/>
            <person name="Feng B."/>
            <person name="Cao Y."/>
            <person name="Lipzen A."/>
            <person name="Daum C."/>
            <person name="Hundley H."/>
            <person name="Pangilinan J."/>
            <person name="Johnson J."/>
            <person name="Barry K."/>
            <person name="LaButti K."/>
            <person name="Ng V."/>
            <person name="Ahrendt S."/>
            <person name="Min B."/>
            <person name="Choi I.G."/>
            <person name="Park H."/>
            <person name="Plett J.M."/>
            <person name="Magnuson J."/>
            <person name="Spatafora J.W."/>
            <person name="Nagy L.G."/>
            <person name="Henrissat B."/>
            <person name="Grigoriev I.V."/>
            <person name="Yang Z.L."/>
            <person name="Xu J."/>
            <person name="Martin F.M."/>
        </authorList>
    </citation>
    <scope>NUCLEOTIDE SEQUENCE</scope>
    <source>
        <strain evidence="4">KKN 215</strain>
    </source>
</reference>
<dbReference type="GO" id="GO:0005811">
    <property type="term" value="C:lipid droplet"/>
    <property type="evidence" value="ECO:0007669"/>
    <property type="project" value="TreeGrafter"/>
</dbReference>
<evidence type="ECO:0008006" key="6">
    <source>
        <dbReference type="Google" id="ProtNLM"/>
    </source>
</evidence>
<comment type="caution">
    <text evidence="4">The sequence shown here is derived from an EMBL/GenBank/DDBJ whole genome shotgun (WGS) entry which is preliminary data.</text>
</comment>
<sequence length="317" mass="34920">MSRKTALITGFVLAYEGGAGFAMAVELHRQGIRVFATARSLESMTKLRDLGIEILQMDVTVPSTVQSVRAAIEQLTGGTLDILVNNAGMSTSPPPHPLSHLTDNPQVYEAAAIEDTTEQAKALFAVNLFGVMEVTQAFAPLLVASSRNHIAQKTGFYPRVIQIGSQAAVVPVPFYSAYHASKAALSMYGNVLRIEMESFGVKVVTVLMGRVTTKIVRERKNLPEGSLYTPIKDLYEGTIQEIFPSDNQMSTEVFAKRLIPKILTKKPSAFIWIAGNPWTAWALDTFFPRAWDSFFKRFVRLDKVGEAFRKEIAGKSS</sequence>
<comment type="similarity">
    <text evidence="1 3">Belongs to the short-chain dehydrogenases/reductases (SDR) family.</text>
</comment>
<dbReference type="GO" id="GO:0000140">
    <property type="term" value="F:acylglycerone-phosphate reductase (NADP+) activity"/>
    <property type="evidence" value="ECO:0007669"/>
    <property type="project" value="TreeGrafter"/>
</dbReference>
<keyword evidence="2" id="KW-0560">Oxidoreductase</keyword>
<dbReference type="Proteomes" id="UP000813824">
    <property type="component" value="Unassembled WGS sequence"/>
</dbReference>
<gene>
    <name evidence="4" type="ORF">BXZ70DRAFT_1075337</name>
</gene>
<dbReference type="GO" id="GO:0019433">
    <property type="term" value="P:triglyceride catabolic process"/>
    <property type="evidence" value="ECO:0007669"/>
    <property type="project" value="TreeGrafter"/>
</dbReference>
<evidence type="ECO:0000256" key="2">
    <source>
        <dbReference type="ARBA" id="ARBA00023002"/>
    </source>
</evidence>
<name>A0A8K0XT74_9AGAR</name>
<protein>
    <recommendedName>
        <fullName evidence="6">Short-chain dehydrogenase/reductase</fullName>
    </recommendedName>
</protein>
<dbReference type="SUPFAM" id="SSF51735">
    <property type="entry name" value="NAD(P)-binding Rossmann-fold domains"/>
    <property type="match status" value="1"/>
</dbReference>
<dbReference type="Gene3D" id="3.40.50.720">
    <property type="entry name" value="NAD(P)-binding Rossmann-like Domain"/>
    <property type="match status" value="1"/>
</dbReference>
<organism evidence="4 5">
    <name type="scientific">Cristinia sonorae</name>
    <dbReference type="NCBI Taxonomy" id="1940300"/>
    <lineage>
        <taxon>Eukaryota</taxon>
        <taxon>Fungi</taxon>
        <taxon>Dikarya</taxon>
        <taxon>Basidiomycota</taxon>
        <taxon>Agaricomycotina</taxon>
        <taxon>Agaricomycetes</taxon>
        <taxon>Agaricomycetidae</taxon>
        <taxon>Agaricales</taxon>
        <taxon>Pleurotineae</taxon>
        <taxon>Stephanosporaceae</taxon>
        <taxon>Cristinia</taxon>
    </lineage>
</organism>
<dbReference type="PANTHER" id="PTHR44169:SF6">
    <property type="entry name" value="NADPH-DEPENDENT 1-ACYLDIHYDROXYACETONE PHOSPHATE REDUCTASE"/>
    <property type="match status" value="1"/>
</dbReference>
<dbReference type="AlphaFoldDB" id="A0A8K0XT74"/>
<keyword evidence="5" id="KW-1185">Reference proteome</keyword>